<reference evidence="9" key="2">
    <citation type="submission" date="2024-04" db="EMBL/GenBank/DDBJ databases">
        <authorList>
            <person name="Chen Y."/>
            <person name="Shah S."/>
            <person name="Dougan E. K."/>
            <person name="Thang M."/>
            <person name="Chan C."/>
        </authorList>
    </citation>
    <scope>NUCLEOTIDE SEQUENCE [LARGE SCALE GENOMIC DNA]</scope>
</reference>
<evidence type="ECO:0000256" key="6">
    <source>
        <dbReference type="SAM" id="Phobius"/>
    </source>
</evidence>
<feature type="transmembrane region" description="Helical" evidence="6">
    <location>
        <begin position="203"/>
        <end position="229"/>
    </location>
</feature>
<dbReference type="EMBL" id="CAMXCT020000167">
    <property type="protein sequence ID" value="CAL1128289.1"/>
    <property type="molecule type" value="Genomic_DNA"/>
</dbReference>
<reference evidence="8" key="1">
    <citation type="submission" date="2022-10" db="EMBL/GenBank/DDBJ databases">
        <authorList>
            <person name="Chen Y."/>
            <person name="Dougan E. K."/>
            <person name="Chan C."/>
            <person name="Rhodes N."/>
            <person name="Thang M."/>
        </authorList>
    </citation>
    <scope>NUCLEOTIDE SEQUENCE</scope>
</reference>
<protein>
    <recommendedName>
        <fullName evidence="7">TLC domain-containing protein</fullName>
    </recommendedName>
</protein>
<evidence type="ECO:0000256" key="1">
    <source>
        <dbReference type="ARBA" id="ARBA00004141"/>
    </source>
</evidence>
<feature type="transmembrane region" description="Helical" evidence="6">
    <location>
        <begin position="249"/>
        <end position="271"/>
    </location>
</feature>
<dbReference type="EMBL" id="CAMXCT030000167">
    <property type="protein sequence ID" value="CAL4762226.1"/>
    <property type="molecule type" value="Genomic_DNA"/>
</dbReference>
<evidence type="ECO:0000313" key="9">
    <source>
        <dbReference type="EMBL" id="CAL1128289.1"/>
    </source>
</evidence>
<dbReference type="Proteomes" id="UP001152797">
    <property type="component" value="Unassembled WGS sequence"/>
</dbReference>
<evidence type="ECO:0000259" key="7">
    <source>
        <dbReference type="PROSITE" id="PS50922"/>
    </source>
</evidence>
<dbReference type="InterPro" id="IPR006634">
    <property type="entry name" value="TLC-dom"/>
</dbReference>
<dbReference type="Pfam" id="PF03798">
    <property type="entry name" value="TRAM_LAG1_CLN8"/>
    <property type="match status" value="1"/>
</dbReference>
<feature type="transmembrane region" description="Helical" evidence="6">
    <location>
        <begin position="174"/>
        <end position="194"/>
    </location>
</feature>
<dbReference type="GO" id="GO:0005783">
    <property type="term" value="C:endoplasmic reticulum"/>
    <property type="evidence" value="ECO:0007669"/>
    <property type="project" value="TreeGrafter"/>
</dbReference>
<dbReference type="PANTHER" id="PTHR13439">
    <property type="entry name" value="CT120 PROTEIN"/>
    <property type="match status" value="1"/>
</dbReference>
<dbReference type="PROSITE" id="PS50922">
    <property type="entry name" value="TLC"/>
    <property type="match status" value="1"/>
</dbReference>
<evidence type="ECO:0000256" key="5">
    <source>
        <dbReference type="PROSITE-ProRule" id="PRU00205"/>
    </source>
</evidence>
<evidence type="ECO:0000256" key="2">
    <source>
        <dbReference type="ARBA" id="ARBA00022692"/>
    </source>
</evidence>
<dbReference type="OrthoDB" id="10266980at2759"/>
<proteinExistence type="predicted"/>
<dbReference type="GO" id="GO:0055088">
    <property type="term" value="P:lipid homeostasis"/>
    <property type="evidence" value="ECO:0007669"/>
    <property type="project" value="TreeGrafter"/>
</dbReference>
<accession>A0A9P1FFB4</accession>
<dbReference type="SMART" id="SM00724">
    <property type="entry name" value="TLC"/>
    <property type="match status" value="1"/>
</dbReference>
<gene>
    <name evidence="8" type="ORF">C1SCF055_LOCUS3278</name>
</gene>
<evidence type="ECO:0000313" key="10">
    <source>
        <dbReference type="Proteomes" id="UP001152797"/>
    </source>
</evidence>
<organism evidence="8">
    <name type="scientific">Cladocopium goreaui</name>
    <dbReference type="NCBI Taxonomy" id="2562237"/>
    <lineage>
        <taxon>Eukaryota</taxon>
        <taxon>Sar</taxon>
        <taxon>Alveolata</taxon>
        <taxon>Dinophyceae</taxon>
        <taxon>Suessiales</taxon>
        <taxon>Symbiodiniaceae</taxon>
        <taxon>Cladocopium</taxon>
    </lineage>
</organism>
<dbReference type="GO" id="GO:0016020">
    <property type="term" value="C:membrane"/>
    <property type="evidence" value="ECO:0007669"/>
    <property type="project" value="UniProtKB-SubCell"/>
</dbReference>
<evidence type="ECO:0000256" key="3">
    <source>
        <dbReference type="ARBA" id="ARBA00022989"/>
    </source>
</evidence>
<dbReference type="PANTHER" id="PTHR13439:SF0">
    <property type="entry name" value="TOPOISOMERASE I DAMAGE AFFECTED PROTEIN 4"/>
    <property type="match status" value="1"/>
</dbReference>
<feature type="transmembrane region" description="Helical" evidence="6">
    <location>
        <begin position="64"/>
        <end position="86"/>
    </location>
</feature>
<keyword evidence="4 5" id="KW-0472">Membrane</keyword>
<dbReference type="AlphaFoldDB" id="A0A9P1FFB4"/>
<comment type="caution">
    <text evidence="8">The sequence shown here is derived from an EMBL/GenBank/DDBJ whole genome shotgun (WGS) entry which is preliminary data.</text>
</comment>
<dbReference type="EMBL" id="CAMXCT010000167">
    <property type="protein sequence ID" value="CAI3974914.1"/>
    <property type="molecule type" value="Genomic_DNA"/>
</dbReference>
<feature type="transmembrane region" description="Helical" evidence="6">
    <location>
        <begin position="33"/>
        <end position="52"/>
    </location>
</feature>
<keyword evidence="10" id="KW-1185">Reference proteome</keyword>
<keyword evidence="3 6" id="KW-1133">Transmembrane helix</keyword>
<name>A0A9P1FFB4_9DINO</name>
<feature type="domain" description="TLC" evidence="7">
    <location>
        <begin position="59"/>
        <end position="284"/>
    </location>
</feature>
<sequence length="290" mass="33007">MDWQSFVFHDLIFQGESTLQSMYVVTYSKATPYAAFFLGLWALYAACLWWKLGRFIRDISSGTWALKLMMLTHHGVITPLALWSMWQDPVIRQLYSCIGCKEAAQLMNRAVEAPLAVRALTPVTLGYFVADLVLLSQWQLTKGSQVERYLMLVHHIASMGVWPAAIYFDWVARYVIIMLSYESTSFLLTLLWVLNAAGYKKSLAYVVTGFLFTILFILLRLVGAIPQLIAMYWAPPWSDSLMQEAQPGGIHWLAWLFSQSLILPHVMNLFWGAKVVEGAFNTFSGLLKNN</sequence>
<evidence type="ECO:0000313" key="8">
    <source>
        <dbReference type="EMBL" id="CAI3974914.1"/>
    </source>
</evidence>
<keyword evidence="2 5" id="KW-0812">Transmembrane</keyword>
<evidence type="ECO:0000256" key="4">
    <source>
        <dbReference type="ARBA" id="ARBA00023136"/>
    </source>
</evidence>
<feature type="transmembrane region" description="Helical" evidence="6">
    <location>
        <begin position="115"/>
        <end position="137"/>
    </location>
</feature>
<comment type="subcellular location">
    <subcellularLocation>
        <location evidence="1">Membrane</location>
        <topology evidence="1">Multi-pass membrane protein</topology>
    </subcellularLocation>
</comment>
<dbReference type="InterPro" id="IPR050846">
    <property type="entry name" value="TLCD"/>
</dbReference>
<feature type="transmembrane region" description="Helical" evidence="6">
    <location>
        <begin position="149"/>
        <end position="168"/>
    </location>
</feature>